<feature type="signal peptide" evidence="2">
    <location>
        <begin position="1"/>
        <end position="23"/>
    </location>
</feature>
<evidence type="ECO:0000256" key="2">
    <source>
        <dbReference type="SAM" id="SignalP"/>
    </source>
</evidence>
<feature type="compositionally biased region" description="Low complexity" evidence="1">
    <location>
        <begin position="188"/>
        <end position="200"/>
    </location>
</feature>
<feature type="compositionally biased region" description="Basic residues" evidence="1">
    <location>
        <begin position="153"/>
        <end position="167"/>
    </location>
</feature>
<organism evidence="3 4">
    <name type="scientific">Lymnaea stagnalis</name>
    <name type="common">Great pond snail</name>
    <name type="synonym">Helix stagnalis</name>
    <dbReference type="NCBI Taxonomy" id="6523"/>
    <lineage>
        <taxon>Eukaryota</taxon>
        <taxon>Metazoa</taxon>
        <taxon>Spiralia</taxon>
        <taxon>Lophotrochozoa</taxon>
        <taxon>Mollusca</taxon>
        <taxon>Gastropoda</taxon>
        <taxon>Heterobranchia</taxon>
        <taxon>Euthyneura</taxon>
        <taxon>Panpulmonata</taxon>
        <taxon>Hygrophila</taxon>
        <taxon>Lymnaeoidea</taxon>
        <taxon>Lymnaeidae</taxon>
        <taxon>Lymnaea</taxon>
    </lineage>
</organism>
<protein>
    <submittedName>
        <fullName evidence="3">Uncharacterized protein</fullName>
    </submittedName>
</protein>
<sequence length="209" mass="22489">MSLCKASLGFSFIAALICRCVLAVPVLLDPNELPVWSWASDSGSGDESPVIITCGDKPPETDCFKCPECYDGKWECYSIDCVPVRGICVDSVRDPGKCCARCPNGPNCKINNQIVSVGQSIVMGNGGVCSCLSASSSEPSQTVCLPPSPRETTKKKPKTTPKEKSRKTPATTTRRTPTPKKPAETTRRPTPAATKRVPTTQKTPRRVRS</sequence>
<evidence type="ECO:0000313" key="3">
    <source>
        <dbReference type="EMBL" id="CAL1542786.1"/>
    </source>
</evidence>
<dbReference type="Proteomes" id="UP001497497">
    <property type="component" value="Unassembled WGS sequence"/>
</dbReference>
<proteinExistence type="predicted"/>
<evidence type="ECO:0000313" key="4">
    <source>
        <dbReference type="Proteomes" id="UP001497497"/>
    </source>
</evidence>
<keyword evidence="2" id="KW-0732">Signal</keyword>
<comment type="caution">
    <text evidence="3">The sequence shown here is derived from an EMBL/GenBank/DDBJ whole genome shotgun (WGS) entry which is preliminary data.</text>
</comment>
<accession>A0AAV2I8A4</accession>
<dbReference type="EMBL" id="CAXITT010000506">
    <property type="protein sequence ID" value="CAL1542786.1"/>
    <property type="molecule type" value="Genomic_DNA"/>
</dbReference>
<reference evidence="3 4" key="1">
    <citation type="submission" date="2024-04" db="EMBL/GenBank/DDBJ databases">
        <authorList>
            <consortium name="Genoscope - CEA"/>
            <person name="William W."/>
        </authorList>
    </citation>
    <scope>NUCLEOTIDE SEQUENCE [LARGE SCALE GENOMIC DNA]</scope>
</reference>
<feature type="chain" id="PRO_5043483478" evidence="2">
    <location>
        <begin position="24"/>
        <end position="209"/>
    </location>
</feature>
<evidence type="ECO:0000256" key="1">
    <source>
        <dbReference type="SAM" id="MobiDB-lite"/>
    </source>
</evidence>
<feature type="region of interest" description="Disordered" evidence="1">
    <location>
        <begin position="136"/>
        <end position="209"/>
    </location>
</feature>
<dbReference type="AlphaFoldDB" id="A0AAV2I8A4"/>
<keyword evidence="4" id="KW-1185">Reference proteome</keyword>
<gene>
    <name evidence="3" type="ORF">GSLYS_00016320001</name>
</gene>
<name>A0AAV2I8A4_LYMST</name>